<protein>
    <submittedName>
        <fullName evidence="2">NAD(P)/FAD-dependent oxidoreductase</fullName>
    </submittedName>
</protein>
<dbReference type="InterPro" id="IPR023753">
    <property type="entry name" value="FAD/NAD-binding_dom"/>
</dbReference>
<feature type="domain" description="FAD/NAD(P)-binding" evidence="1">
    <location>
        <begin position="53"/>
        <end position="168"/>
    </location>
</feature>
<dbReference type="GO" id="GO:0070221">
    <property type="term" value="P:sulfide oxidation, using sulfide:quinone oxidoreductase"/>
    <property type="evidence" value="ECO:0007669"/>
    <property type="project" value="TreeGrafter"/>
</dbReference>
<dbReference type="Pfam" id="PF07992">
    <property type="entry name" value="Pyr_redox_2"/>
    <property type="match status" value="1"/>
</dbReference>
<organism evidence="2 3">
    <name type="scientific">Parapusillimonas granuli</name>
    <dbReference type="NCBI Taxonomy" id="380911"/>
    <lineage>
        <taxon>Bacteria</taxon>
        <taxon>Pseudomonadati</taxon>
        <taxon>Pseudomonadota</taxon>
        <taxon>Betaproteobacteria</taxon>
        <taxon>Burkholderiales</taxon>
        <taxon>Alcaligenaceae</taxon>
        <taxon>Parapusillimonas</taxon>
    </lineage>
</organism>
<dbReference type="GO" id="GO:0071949">
    <property type="term" value="F:FAD binding"/>
    <property type="evidence" value="ECO:0007669"/>
    <property type="project" value="TreeGrafter"/>
</dbReference>
<evidence type="ECO:0000313" key="3">
    <source>
        <dbReference type="Proteomes" id="UP000559809"/>
    </source>
</evidence>
<proteinExistence type="predicted"/>
<dbReference type="InterPro" id="IPR006311">
    <property type="entry name" value="TAT_signal"/>
</dbReference>
<sequence>MKHHNNPIERDNALVQPLNRRRALLTLGAAGAAGIALTPGIASAANKVKTTARIVIAGAGAAGLAAASRLSEALDGAKITLIDARKEHFYQPGFTLVGSGIKPAGYVVSTTAEYVPAGVELVQERVAEFDPEGKKVVTESGQAHAYDFLVVATGMKLEYGLIEGMEEDLIGKNGIGSIYHSPAKAEATWQAMSAFADKGGRGVFLRPGTEMKCAGAPLKYTFITDDYLSRRGQRSKAEVVYNSNNKALFSVPIVSEKVRMLFQERGIQVNYERVLKAIDPGKRIATFNTPAGTEEQGFDFIHVIPPMRAPEPIRNSPLPWQTGAWAAEGWLEVDKGTLRHVRYRNVFGVGDIAGVPKGKTAASVKWQVPVAVDHIVAEIAGKTSDALYTGYTSCPLITRLGRAMLVEFDYQNNLVPSFPGVIAPLEELWISWVMKTMALKPTYISMLRGRA</sequence>
<dbReference type="PANTHER" id="PTHR10632">
    <property type="entry name" value="SULFIDE:QUINONE OXIDOREDUCTASE"/>
    <property type="match status" value="1"/>
</dbReference>
<accession>A0A853G2Y3</accession>
<evidence type="ECO:0000259" key="1">
    <source>
        <dbReference type="Pfam" id="PF07992"/>
    </source>
</evidence>
<dbReference type="GO" id="GO:0070224">
    <property type="term" value="F:sulfide:quinone oxidoreductase activity"/>
    <property type="evidence" value="ECO:0007669"/>
    <property type="project" value="TreeGrafter"/>
</dbReference>
<dbReference type="EMBL" id="JACCEM010000010">
    <property type="protein sequence ID" value="NYT51223.1"/>
    <property type="molecule type" value="Genomic_DNA"/>
</dbReference>
<dbReference type="InterPro" id="IPR036188">
    <property type="entry name" value="FAD/NAD-bd_sf"/>
</dbReference>
<gene>
    <name evidence="2" type="ORF">H0A72_18070</name>
</gene>
<name>A0A853G2Y3_9BURK</name>
<dbReference type="SUPFAM" id="SSF51905">
    <property type="entry name" value="FAD/NAD(P)-binding domain"/>
    <property type="match status" value="2"/>
</dbReference>
<dbReference type="Proteomes" id="UP000559809">
    <property type="component" value="Unassembled WGS sequence"/>
</dbReference>
<dbReference type="Gene3D" id="3.50.50.100">
    <property type="match status" value="1"/>
</dbReference>
<reference evidence="2 3" key="1">
    <citation type="submission" date="2020-07" db="EMBL/GenBank/DDBJ databases">
        <title>Taxonomic revisions and descriptions of new bacterial species based on genomic comparisons in the high-G+C-content subgroup of the family Alcaligenaceae.</title>
        <authorList>
            <person name="Szabo A."/>
            <person name="Felfoldi T."/>
        </authorList>
    </citation>
    <scope>NUCLEOTIDE SEQUENCE [LARGE SCALE GENOMIC DNA]</scope>
    <source>
        <strain evidence="2 3">LMG 24012</strain>
    </source>
</reference>
<comment type="caution">
    <text evidence="2">The sequence shown here is derived from an EMBL/GenBank/DDBJ whole genome shotgun (WGS) entry which is preliminary data.</text>
</comment>
<evidence type="ECO:0000313" key="2">
    <source>
        <dbReference type="EMBL" id="NYT51223.1"/>
    </source>
</evidence>
<dbReference type="PANTHER" id="PTHR10632:SF2">
    <property type="entry name" value="SULFIDE:QUINONE OXIDOREDUCTASE, MITOCHONDRIAL"/>
    <property type="match status" value="1"/>
</dbReference>
<dbReference type="RefSeq" id="WP_180157872.1">
    <property type="nucleotide sequence ID" value="NZ_JACCEM010000010.1"/>
</dbReference>
<dbReference type="AlphaFoldDB" id="A0A853G2Y3"/>
<keyword evidence="3" id="KW-1185">Reference proteome</keyword>
<dbReference type="InterPro" id="IPR015904">
    <property type="entry name" value="Sulphide_quinone_reductase"/>
</dbReference>
<dbReference type="PROSITE" id="PS51318">
    <property type="entry name" value="TAT"/>
    <property type="match status" value="1"/>
</dbReference>